<feature type="domain" description="HTH myb-type" evidence="6">
    <location>
        <begin position="17"/>
        <end position="67"/>
    </location>
</feature>
<dbReference type="InterPro" id="IPR017930">
    <property type="entry name" value="Myb_dom"/>
</dbReference>
<sequence>MEAIKKGLKTDIVKTPRQKFTSEEDKRLCELVTVYGNKAWKKIAQIMQTKNTRQCRERYINYLAPNLTNGPWTQEEDYSLIQFASQMGPHWSKIAKMFPTRSDVNVKNRYALLVSKGKAPLLSSKEIKVNKDFQSETNKAKTNFIDEFMSSPLEDDIIFPTDDSANLMNIDGWDSSMDDIEYYSKYPNSILKPMLNCFIFINLNTLHNFFE</sequence>
<dbReference type="VEuPathDB" id="TrichDB:TVAGG3_0683010"/>
<dbReference type="CDD" id="cd00167">
    <property type="entry name" value="SANT"/>
    <property type="match status" value="2"/>
</dbReference>
<keyword evidence="2 7" id="KW-0238">DNA-binding</keyword>
<dbReference type="InterPro" id="IPR051575">
    <property type="entry name" value="Myb-like_DNA-bd"/>
</dbReference>
<dbReference type="InterPro" id="IPR001005">
    <property type="entry name" value="SANT/Myb"/>
</dbReference>
<dbReference type="PROSITE" id="PS51294">
    <property type="entry name" value="HTH_MYB"/>
    <property type="match status" value="2"/>
</dbReference>
<evidence type="ECO:0000259" key="6">
    <source>
        <dbReference type="PROSITE" id="PS51294"/>
    </source>
</evidence>
<name>A2DXQ9_TRIV3</name>
<dbReference type="Pfam" id="PF13921">
    <property type="entry name" value="Myb_DNA-bind_6"/>
    <property type="match status" value="1"/>
</dbReference>
<dbReference type="eggNOG" id="KOG0048">
    <property type="taxonomic scope" value="Eukaryota"/>
</dbReference>
<dbReference type="PANTHER" id="PTHR46621:SF1">
    <property type="entry name" value="SNRNA-ACTIVATING PROTEIN COMPLEX SUBUNIT 4"/>
    <property type="match status" value="1"/>
</dbReference>
<feature type="domain" description="HTH myb-type" evidence="6">
    <location>
        <begin position="70"/>
        <end position="118"/>
    </location>
</feature>
<reference evidence="7" key="1">
    <citation type="submission" date="2006-10" db="EMBL/GenBank/DDBJ databases">
        <authorList>
            <person name="Amadeo P."/>
            <person name="Zhao Q."/>
            <person name="Wortman J."/>
            <person name="Fraser-Liggett C."/>
            <person name="Carlton J."/>
        </authorList>
    </citation>
    <scope>NUCLEOTIDE SEQUENCE</scope>
    <source>
        <strain evidence="7">G3</strain>
    </source>
</reference>
<dbReference type="SMR" id="A2DXQ9"/>
<keyword evidence="1" id="KW-0805">Transcription regulation</keyword>
<evidence type="ECO:0000313" key="8">
    <source>
        <dbReference type="Proteomes" id="UP000001542"/>
    </source>
</evidence>
<dbReference type="GO" id="GO:0000981">
    <property type="term" value="F:DNA-binding transcription factor activity, RNA polymerase II-specific"/>
    <property type="evidence" value="ECO:0000318"/>
    <property type="project" value="GO_Central"/>
</dbReference>
<dbReference type="KEGG" id="tva:4772776"/>
<dbReference type="OrthoDB" id="2143914at2759"/>
<feature type="domain" description="Myb-like" evidence="5">
    <location>
        <begin position="17"/>
        <end position="63"/>
    </location>
</feature>
<evidence type="ECO:0000313" key="7">
    <source>
        <dbReference type="EMBL" id="EAY14769.1"/>
    </source>
</evidence>
<reference evidence="7" key="2">
    <citation type="journal article" date="2007" name="Science">
        <title>Draft genome sequence of the sexually transmitted pathogen Trichomonas vaginalis.</title>
        <authorList>
            <person name="Carlton J.M."/>
            <person name="Hirt R.P."/>
            <person name="Silva J.C."/>
            <person name="Delcher A.L."/>
            <person name="Schatz M."/>
            <person name="Zhao Q."/>
            <person name="Wortman J.R."/>
            <person name="Bidwell S.L."/>
            <person name="Alsmark U.C.M."/>
            <person name="Besteiro S."/>
            <person name="Sicheritz-Ponten T."/>
            <person name="Noel C.J."/>
            <person name="Dacks J.B."/>
            <person name="Foster P.G."/>
            <person name="Simillion C."/>
            <person name="Van de Peer Y."/>
            <person name="Miranda-Saavedra D."/>
            <person name="Barton G.J."/>
            <person name="Westrop G.D."/>
            <person name="Mueller S."/>
            <person name="Dessi D."/>
            <person name="Fiori P.L."/>
            <person name="Ren Q."/>
            <person name="Paulsen I."/>
            <person name="Zhang H."/>
            <person name="Bastida-Corcuera F.D."/>
            <person name="Simoes-Barbosa A."/>
            <person name="Brown M.T."/>
            <person name="Hayes R.D."/>
            <person name="Mukherjee M."/>
            <person name="Okumura C.Y."/>
            <person name="Schneider R."/>
            <person name="Smith A.J."/>
            <person name="Vanacova S."/>
            <person name="Villalvazo M."/>
            <person name="Haas B.J."/>
            <person name="Pertea M."/>
            <person name="Feldblyum T.V."/>
            <person name="Utterback T.R."/>
            <person name="Shu C.L."/>
            <person name="Osoegawa K."/>
            <person name="de Jong P.J."/>
            <person name="Hrdy I."/>
            <person name="Horvathova L."/>
            <person name="Zubacova Z."/>
            <person name="Dolezal P."/>
            <person name="Malik S.B."/>
            <person name="Logsdon J.M. Jr."/>
            <person name="Henze K."/>
            <person name="Gupta A."/>
            <person name="Wang C.C."/>
            <person name="Dunne R.L."/>
            <person name="Upcroft J.A."/>
            <person name="Upcroft P."/>
            <person name="White O."/>
            <person name="Salzberg S.L."/>
            <person name="Tang P."/>
            <person name="Chiu C.-H."/>
            <person name="Lee Y.-S."/>
            <person name="Embley T.M."/>
            <person name="Coombs G.H."/>
            <person name="Mottram J.C."/>
            <person name="Tachezy J."/>
            <person name="Fraser-Liggett C.M."/>
            <person name="Johnson P.J."/>
        </authorList>
    </citation>
    <scope>NUCLEOTIDE SEQUENCE [LARGE SCALE GENOMIC DNA]</scope>
    <source>
        <strain evidence="7">G3</strain>
    </source>
</reference>
<dbReference type="RefSeq" id="XP_001326992.1">
    <property type="nucleotide sequence ID" value="XM_001326957.1"/>
</dbReference>
<dbReference type="STRING" id="5722.A2DXQ9"/>
<keyword evidence="8" id="KW-1185">Reference proteome</keyword>
<accession>A2DXQ9</accession>
<dbReference type="InterPro" id="IPR009057">
    <property type="entry name" value="Homeodomain-like_sf"/>
</dbReference>
<evidence type="ECO:0000256" key="3">
    <source>
        <dbReference type="ARBA" id="ARBA00023163"/>
    </source>
</evidence>
<evidence type="ECO:0000259" key="5">
    <source>
        <dbReference type="PROSITE" id="PS50090"/>
    </source>
</evidence>
<protein>
    <submittedName>
        <fullName evidence="7">Myb-like DNA-binding domain containing protein</fullName>
    </submittedName>
</protein>
<dbReference type="PROSITE" id="PS50090">
    <property type="entry name" value="MYB_LIKE"/>
    <property type="match status" value="2"/>
</dbReference>
<keyword evidence="3" id="KW-0804">Transcription</keyword>
<dbReference type="AlphaFoldDB" id="A2DXQ9"/>
<organism evidence="7 8">
    <name type="scientific">Trichomonas vaginalis (strain ATCC PRA-98 / G3)</name>
    <dbReference type="NCBI Taxonomy" id="412133"/>
    <lineage>
        <taxon>Eukaryota</taxon>
        <taxon>Metamonada</taxon>
        <taxon>Parabasalia</taxon>
        <taxon>Trichomonadida</taxon>
        <taxon>Trichomonadidae</taxon>
        <taxon>Trichomonas</taxon>
    </lineage>
</organism>
<dbReference type="VEuPathDB" id="TrichDB:TVAG_219500"/>
<dbReference type="PANTHER" id="PTHR46621">
    <property type="entry name" value="SNRNA-ACTIVATING PROTEIN COMPLEX SUBUNIT 4"/>
    <property type="match status" value="1"/>
</dbReference>
<feature type="domain" description="Myb-like" evidence="5">
    <location>
        <begin position="64"/>
        <end position="114"/>
    </location>
</feature>
<dbReference type="Gene3D" id="1.10.10.60">
    <property type="entry name" value="Homeodomain-like"/>
    <property type="match status" value="2"/>
</dbReference>
<dbReference type="GO" id="GO:0006355">
    <property type="term" value="P:regulation of DNA-templated transcription"/>
    <property type="evidence" value="ECO:0000318"/>
    <property type="project" value="GO_Central"/>
</dbReference>
<dbReference type="InParanoid" id="A2DXQ9"/>
<keyword evidence="4" id="KW-0539">Nucleus</keyword>
<dbReference type="Proteomes" id="UP000001542">
    <property type="component" value="Unassembled WGS sequence"/>
</dbReference>
<dbReference type="EMBL" id="DS113265">
    <property type="protein sequence ID" value="EAY14769.1"/>
    <property type="molecule type" value="Genomic_DNA"/>
</dbReference>
<evidence type="ECO:0000256" key="2">
    <source>
        <dbReference type="ARBA" id="ARBA00023125"/>
    </source>
</evidence>
<dbReference type="SMART" id="SM00717">
    <property type="entry name" value="SANT"/>
    <property type="match status" value="2"/>
</dbReference>
<evidence type="ECO:0000256" key="4">
    <source>
        <dbReference type="ARBA" id="ARBA00023242"/>
    </source>
</evidence>
<proteinExistence type="predicted"/>
<gene>
    <name evidence="7" type="ORF">TVAG_219500</name>
</gene>
<dbReference type="SUPFAM" id="SSF46689">
    <property type="entry name" value="Homeodomain-like"/>
    <property type="match status" value="1"/>
</dbReference>
<dbReference type="GO" id="GO:0000978">
    <property type="term" value="F:RNA polymerase II cis-regulatory region sequence-specific DNA binding"/>
    <property type="evidence" value="ECO:0000318"/>
    <property type="project" value="GO_Central"/>
</dbReference>
<evidence type="ECO:0000256" key="1">
    <source>
        <dbReference type="ARBA" id="ARBA00023015"/>
    </source>
</evidence>
<dbReference type="GO" id="GO:0005634">
    <property type="term" value="C:nucleus"/>
    <property type="evidence" value="ECO:0000318"/>
    <property type="project" value="GO_Central"/>
</dbReference>